<evidence type="ECO:0000313" key="2">
    <source>
        <dbReference type="Proteomes" id="UP000799429"/>
    </source>
</evidence>
<comment type="caution">
    <text evidence="1">The sequence shown here is derived from an EMBL/GenBank/DDBJ whole genome shotgun (WGS) entry which is preliminary data.</text>
</comment>
<sequence>MAMLMAEKYATSRETDPAWYLECMSWETEQAWRKVIPILWICRSARIEMECLLGQWARRGTRHMPLRGFERFVGDPKRYAGVTEFSVEFFPWACSGHRECIDRDLRKDEKRPYVDNNLWMTVSRWLDAVRMLPKHVTTLVVYNPILVEYL</sequence>
<proteinExistence type="predicted"/>
<accession>A0A9P4VQR6</accession>
<name>A0A9P4VQR6_9PEZI</name>
<gene>
    <name evidence="1" type="ORF">M501DRAFT_991182</name>
</gene>
<evidence type="ECO:0000313" key="1">
    <source>
        <dbReference type="EMBL" id="KAF2840148.1"/>
    </source>
</evidence>
<reference evidence="1" key="1">
    <citation type="journal article" date="2020" name="Stud. Mycol.">
        <title>101 Dothideomycetes genomes: a test case for predicting lifestyles and emergence of pathogens.</title>
        <authorList>
            <person name="Haridas S."/>
            <person name="Albert R."/>
            <person name="Binder M."/>
            <person name="Bloem J."/>
            <person name="Labutti K."/>
            <person name="Salamov A."/>
            <person name="Andreopoulos B."/>
            <person name="Baker S."/>
            <person name="Barry K."/>
            <person name="Bills G."/>
            <person name="Bluhm B."/>
            <person name="Cannon C."/>
            <person name="Castanera R."/>
            <person name="Culley D."/>
            <person name="Daum C."/>
            <person name="Ezra D."/>
            <person name="Gonzalez J."/>
            <person name="Henrissat B."/>
            <person name="Kuo A."/>
            <person name="Liang C."/>
            <person name="Lipzen A."/>
            <person name="Lutzoni F."/>
            <person name="Magnuson J."/>
            <person name="Mondo S."/>
            <person name="Nolan M."/>
            <person name="Ohm R."/>
            <person name="Pangilinan J."/>
            <person name="Park H.-J."/>
            <person name="Ramirez L."/>
            <person name="Alfaro M."/>
            <person name="Sun H."/>
            <person name="Tritt A."/>
            <person name="Yoshinaga Y."/>
            <person name="Zwiers L.-H."/>
            <person name="Turgeon B."/>
            <person name="Goodwin S."/>
            <person name="Spatafora J."/>
            <person name="Crous P."/>
            <person name="Grigoriev I."/>
        </authorList>
    </citation>
    <scope>NUCLEOTIDE SEQUENCE</scope>
    <source>
        <strain evidence="1">CBS 101060</strain>
    </source>
</reference>
<keyword evidence="2" id="KW-1185">Reference proteome</keyword>
<dbReference type="Proteomes" id="UP000799429">
    <property type="component" value="Unassembled WGS sequence"/>
</dbReference>
<dbReference type="EMBL" id="MU006093">
    <property type="protein sequence ID" value="KAF2840148.1"/>
    <property type="molecule type" value="Genomic_DNA"/>
</dbReference>
<protein>
    <submittedName>
        <fullName evidence="1">Uncharacterized protein</fullName>
    </submittedName>
</protein>
<dbReference type="AlphaFoldDB" id="A0A9P4VQR6"/>
<organism evidence="1 2">
    <name type="scientific">Patellaria atrata CBS 101060</name>
    <dbReference type="NCBI Taxonomy" id="1346257"/>
    <lineage>
        <taxon>Eukaryota</taxon>
        <taxon>Fungi</taxon>
        <taxon>Dikarya</taxon>
        <taxon>Ascomycota</taxon>
        <taxon>Pezizomycotina</taxon>
        <taxon>Dothideomycetes</taxon>
        <taxon>Dothideomycetes incertae sedis</taxon>
        <taxon>Patellariales</taxon>
        <taxon>Patellariaceae</taxon>
        <taxon>Patellaria</taxon>
    </lineage>
</organism>